<evidence type="ECO:0000259" key="1">
    <source>
        <dbReference type="PROSITE" id="PS50097"/>
    </source>
</evidence>
<dbReference type="SMART" id="SM00225">
    <property type="entry name" value="BTB"/>
    <property type="match status" value="1"/>
</dbReference>
<sequence length="285" mass="32566">MVQPEPFEKDASLWFDDGNIVLAAETTLFRVHRSVLAMNSPVFRDMFSLPQPEGDTESIKGVPDVVPVVHMHDKAVDLSHLLHTIYDRHYYRLNIATTFEKISALLRLSTKYQMVKLRAEVKDHLALCYPTEFDDLLKHYGDDYGESHMEDVLCEFDALQVFAVVRLARETGAAELLPAALYEAAHQDLDDILRGIDQTNDALLLPDDIRACMHGREFLVSTCRGILQEVMKMIASSEMVDKCTKKCHLNMYVRIDSREFDYPHSLTNLCTNPWADSLCVNCRVR</sequence>
<reference evidence="2 3" key="1">
    <citation type="submission" date="2018-06" db="EMBL/GenBank/DDBJ databases">
        <title>A transcriptomic atlas of mushroom development highlights an independent origin of complex multicellularity.</title>
        <authorList>
            <consortium name="DOE Joint Genome Institute"/>
            <person name="Krizsan K."/>
            <person name="Almasi E."/>
            <person name="Merenyi Z."/>
            <person name="Sahu N."/>
            <person name="Viragh M."/>
            <person name="Koszo T."/>
            <person name="Mondo S."/>
            <person name="Kiss B."/>
            <person name="Balint B."/>
            <person name="Kues U."/>
            <person name="Barry K."/>
            <person name="Hegedus J.C."/>
            <person name="Henrissat B."/>
            <person name="Johnson J."/>
            <person name="Lipzen A."/>
            <person name="Ohm R."/>
            <person name="Nagy I."/>
            <person name="Pangilinan J."/>
            <person name="Yan J."/>
            <person name="Xiong Y."/>
            <person name="Grigoriev I.V."/>
            <person name="Hibbett D.S."/>
            <person name="Nagy L.G."/>
        </authorList>
    </citation>
    <scope>NUCLEOTIDE SEQUENCE [LARGE SCALE GENOMIC DNA]</scope>
    <source>
        <strain evidence="2 3">SZMC22713</strain>
    </source>
</reference>
<feature type="domain" description="BTB" evidence="1">
    <location>
        <begin position="18"/>
        <end position="87"/>
    </location>
</feature>
<dbReference type="PROSITE" id="PS50097">
    <property type="entry name" value="BTB"/>
    <property type="match status" value="1"/>
</dbReference>
<evidence type="ECO:0000313" key="3">
    <source>
        <dbReference type="Proteomes" id="UP000294933"/>
    </source>
</evidence>
<dbReference type="Proteomes" id="UP000294933">
    <property type="component" value="Unassembled WGS sequence"/>
</dbReference>
<dbReference type="Gene3D" id="3.30.710.10">
    <property type="entry name" value="Potassium Channel Kv1.1, Chain A"/>
    <property type="match status" value="1"/>
</dbReference>
<keyword evidence="3" id="KW-1185">Reference proteome</keyword>
<dbReference type="SUPFAM" id="SSF54695">
    <property type="entry name" value="POZ domain"/>
    <property type="match status" value="1"/>
</dbReference>
<dbReference type="InterPro" id="IPR011333">
    <property type="entry name" value="SKP1/BTB/POZ_sf"/>
</dbReference>
<evidence type="ECO:0000313" key="2">
    <source>
        <dbReference type="EMBL" id="TDL22613.1"/>
    </source>
</evidence>
<protein>
    <recommendedName>
        <fullName evidence="1">BTB domain-containing protein</fullName>
    </recommendedName>
</protein>
<organism evidence="2 3">
    <name type="scientific">Rickenella mellea</name>
    <dbReference type="NCBI Taxonomy" id="50990"/>
    <lineage>
        <taxon>Eukaryota</taxon>
        <taxon>Fungi</taxon>
        <taxon>Dikarya</taxon>
        <taxon>Basidiomycota</taxon>
        <taxon>Agaricomycotina</taxon>
        <taxon>Agaricomycetes</taxon>
        <taxon>Hymenochaetales</taxon>
        <taxon>Rickenellaceae</taxon>
        <taxon>Rickenella</taxon>
    </lineage>
</organism>
<proteinExistence type="predicted"/>
<dbReference type="CDD" id="cd18186">
    <property type="entry name" value="BTB_POZ_ZBTB_KLHL-like"/>
    <property type="match status" value="1"/>
</dbReference>
<accession>A0A4Y7Q4N7</accession>
<dbReference type="EMBL" id="ML170174">
    <property type="protein sequence ID" value="TDL22613.1"/>
    <property type="molecule type" value="Genomic_DNA"/>
</dbReference>
<gene>
    <name evidence="2" type="ORF">BD410DRAFT_770177</name>
</gene>
<name>A0A4Y7Q4N7_9AGAM</name>
<dbReference type="OrthoDB" id="3027208at2759"/>
<dbReference type="VEuPathDB" id="FungiDB:BD410DRAFT_770177"/>
<dbReference type="InterPro" id="IPR000210">
    <property type="entry name" value="BTB/POZ_dom"/>
</dbReference>
<dbReference type="AlphaFoldDB" id="A0A4Y7Q4N7"/>
<dbReference type="Pfam" id="PF00651">
    <property type="entry name" value="BTB"/>
    <property type="match status" value="1"/>
</dbReference>